<evidence type="ECO:0000256" key="2">
    <source>
        <dbReference type="SAM" id="SignalP"/>
    </source>
</evidence>
<evidence type="ECO:0000313" key="5">
    <source>
        <dbReference type="Proteomes" id="UP000249340"/>
    </source>
</evidence>
<proteinExistence type="inferred from homology"/>
<comment type="similarity">
    <text evidence="1">Belongs to the peptidase S8 family.</text>
</comment>
<dbReference type="InterPro" id="IPR036852">
    <property type="entry name" value="Peptidase_S8/S53_dom_sf"/>
</dbReference>
<keyword evidence="1" id="KW-0378">Hydrolase</keyword>
<dbReference type="SUPFAM" id="SSF52743">
    <property type="entry name" value="Subtilisin-like"/>
    <property type="match status" value="1"/>
</dbReference>
<feature type="active site" description="Charge relay system" evidence="1">
    <location>
        <position position="153"/>
    </location>
</feature>
<dbReference type="PANTHER" id="PTHR14218">
    <property type="entry name" value="PROTEASE S8 TRIPEPTIDYL PEPTIDASE I CLN2"/>
    <property type="match status" value="1"/>
</dbReference>
<dbReference type="EMBL" id="CP031264">
    <property type="protein sequence ID" value="AXI78567.1"/>
    <property type="molecule type" value="Genomic_DNA"/>
</dbReference>
<dbReference type="Proteomes" id="UP000249340">
    <property type="component" value="Chromosome"/>
</dbReference>
<keyword evidence="1 4" id="KW-0645">Protease</keyword>
<dbReference type="PANTHER" id="PTHR14218:SF15">
    <property type="entry name" value="TRIPEPTIDYL-PEPTIDASE 1"/>
    <property type="match status" value="1"/>
</dbReference>
<dbReference type="GO" id="GO:0004252">
    <property type="term" value="F:serine-type endopeptidase activity"/>
    <property type="evidence" value="ECO:0007669"/>
    <property type="project" value="UniProtKB-UniRule"/>
</dbReference>
<evidence type="ECO:0000259" key="3">
    <source>
        <dbReference type="PROSITE" id="PS51695"/>
    </source>
</evidence>
<feature type="active site" description="Charge relay system" evidence="1">
    <location>
        <position position="374"/>
    </location>
</feature>
<dbReference type="InterPro" id="IPR030400">
    <property type="entry name" value="Sedolisin_dom"/>
</dbReference>
<dbReference type="OrthoDB" id="3480681at2"/>
<dbReference type="CDD" id="cd04056">
    <property type="entry name" value="Peptidases_S53"/>
    <property type="match status" value="1"/>
</dbReference>
<reference evidence="5" key="1">
    <citation type="submission" date="2018-07" db="EMBL/GenBank/DDBJ databases">
        <title>Streptacidiphilus bronchialis DSM 106435 chromosome.</title>
        <authorList>
            <person name="Batra D."/>
            <person name="Gulvik C.A."/>
        </authorList>
    </citation>
    <scope>NUCLEOTIDE SEQUENCE [LARGE SCALE GENOMIC DNA]</scope>
    <source>
        <strain evidence="5">DSM 106435</strain>
    </source>
</reference>
<feature type="active site" description="Charge relay system" evidence="1">
    <location>
        <position position="110"/>
    </location>
</feature>
<dbReference type="PROSITE" id="PS51892">
    <property type="entry name" value="SUBTILASE"/>
    <property type="match status" value="1"/>
</dbReference>
<gene>
    <name evidence="4" type="ORF">C7M71_015145</name>
</gene>
<dbReference type="InterPro" id="IPR050819">
    <property type="entry name" value="Tripeptidyl-peptidase_I"/>
</dbReference>
<feature type="chain" id="PRO_5038981646" evidence="2">
    <location>
        <begin position="27"/>
        <end position="460"/>
    </location>
</feature>
<protein>
    <submittedName>
        <fullName evidence="4">Protease</fullName>
    </submittedName>
</protein>
<dbReference type="KEGG" id="stri:C7M71_015145"/>
<dbReference type="AlphaFoldDB" id="A0A345SXW2"/>
<dbReference type="PROSITE" id="PS51695">
    <property type="entry name" value="SEDOLISIN"/>
    <property type="match status" value="1"/>
</dbReference>
<evidence type="ECO:0000313" key="4">
    <source>
        <dbReference type="EMBL" id="AXI78567.1"/>
    </source>
</evidence>
<accession>A0A345SXW2</accession>
<feature type="domain" description="Peptidase S53" evidence="3">
    <location>
        <begin position="79"/>
        <end position="458"/>
    </location>
</feature>
<feature type="signal peptide" evidence="2">
    <location>
        <begin position="1"/>
        <end position="26"/>
    </location>
</feature>
<name>A0A345SXW2_9ACTN</name>
<dbReference type="InterPro" id="IPR000209">
    <property type="entry name" value="Peptidase_S8/S53_dom"/>
</dbReference>
<dbReference type="Gene3D" id="3.40.50.200">
    <property type="entry name" value="Peptidase S8/S53 domain"/>
    <property type="match status" value="1"/>
</dbReference>
<keyword evidence="2" id="KW-0732">Signal</keyword>
<dbReference type="GO" id="GO:0008240">
    <property type="term" value="F:tripeptidyl-peptidase activity"/>
    <property type="evidence" value="ECO:0007669"/>
    <property type="project" value="TreeGrafter"/>
</dbReference>
<organism evidence="4 5">
    <name type="scientific">Peterkaempfera bronchialis</name>
    <dbReference type="NCBI Taxonomy" id="2126346"/>
    <lineage>
        <taxon>Bacteria</taxon>
        <taxon>Bacillati</taxon>
        <taxon>Actinomycetota</taxon>
        <taxon>Actinomycetes</taxon>
        <taxon>Kitasatosporales</taxon>
        <taxon>Streptomycetaceae</taxon>
        <taxon>Peterkaempfera</taxon>
    </lineage>
</organism>
<dbReference type="GO" id="GO:0006508">
    <property type="term" value="P:proteolysis"/>
    <property type="evidence" value="ECO:0007669"/>
    <property type="project" value="UniProtKB-KW"/>
</dbReference>
<sequence>MGHQPAHRAPRAVAALAAATAAVLTAAGTGDATVATAGGHPAGAGTTAPHPASAGRALVHAVSKPISTTACLKKYNLRCYSPLQYRKAYNLNPLYRSGITGKGRTIVIVDSFGSPTVQHDLDVFSKTFGLPSTTVQIVKWGKVPKFDPNIENHVGWAGETNLDVQYAHAVAPDAKIVLVETAVAETEGLTGFPEMMDAENDLIKKGIGDVISMSFGATENTFPGYAKGDHSALLNLRYAFKAAAARNVTLLAASGDSGATDYMLDGARLYKHRVVTWPSSDPLVTSVGGTQLTLNNSGRRLKSDRVWNDGFGAAGGGVSGIFARPGFQRGVAAVVGNHRGTPDVSLSAAVNGGAWVYSSFIPGQEGWGITGGTSEATPILAGIVALAAQKAHHRLGRINDDLYAMAKRFPRRNGLIDVVRGNNSFAGVKGYAAAKGYDLASGLGTIDATAFVRALARRAR</sequence>
<dbReference type="Pfam" id="PF00082">
    <property type="entry name" value="Peptidase_S8"/>
    <property type="match status" value="1"/>
</dbReference>
<keyword evidence="1" id="KW-0720">Serine protease</keyword>
<dbReference type="RefSeq" id="WP_111488618.1">
    <property type="nucleotide sequence ID" value="NZ_CP031264.1"/>
</dbReference>
<keyword evidence="5" id="KW-1185">Reference proteome</keyword>
<evidence type="ECO:0000256" key="1">
    <source>
        <dbReference type="PROSITE-ProRule" id="PRU01240"/>
    </source>
</evidence>